<evidence type="ECO:0000313" key="2">
    <source>
        <dbReference type="EMBL" id="ACJ83422.1"/>
    </source>
</evidence>
<protein>
    <submittedName>
        <fullName evidence="2">Uncharacterized protein</fullName>
    </submittedName>
</protein>
<sequence length="72" mass="7508">MMKTLSAGPLGPPMRISALQDSLIDIIEAPFFPIMHPIFPGGTSRTERISSSGPFPSTFSSSGIGGRDGQSA</sequence>
<reference evidence="2" key="1">
    <citation type="submission" date="2008-12" db="EMBL/GenBank/DDBJ databases">
        <title>Medicago truncatula full length cdna cloning project.</title>
        <authorList>
            <person name="Moskal W."/>
            <person name="Chan A."/>
            <person name="Cheung F."/>
            <person name="Xiao Y."/>
            <person name="Town C.D."/>
        </authorList>
    </citation>
    <scope>NUCLEOTIDE SEQUENCE</scope>
</reference>
<feature type="region of interest" description="Disordered" evidence="1">
    <location>
        <begin position="43"/>
        <end position="72"/>
    </location>
</feature>
<dbReference type="EMBL" id="BT050753">
    <property type="protein sequence ID" value="ACJ83422.1"/>
    <property type="molecule type" value="mRNA"/>
</dbReference>
<name>B7FFK9_MEDTR</name>
<feature type="compositionally biased region" description="Low complexity" evidence="1">
    <location>
        <begin position="49"/>
        <end position="62"/>
    </location>
</feature>
<organism evidence="2">
    <name type="scientific">Medicago truncatula</name>
    <name type="common">Barrel medic</name>
    <name type="synonym">Medicago tribuloides</name>
    <dbReference type="NCBI Taxonomy" id="3880"/>
    <lineage>
        <taxon>Eukaryota</taxon>
        <taxon>Viridiplantae</taxon>
        <taxon>Streptophyta</taxon>
        <taxon>Embryophyta</taxon>
        <taxon>Tracheophyta</taxon>
        <taxon>Spermatophyta</taxon>
        <taxon>Magnoliopsida</taxon>
        <taxon>eudicotyledons</taxon>
        <taxon>Gunneridae</taxon>
        <taxon>Pentapetalae</taxon>
        <taxon>rosids</taxon>
        <taxon>fabids</taxon>
        <taxon>Fabales</taxon>
        <taxon>Fabaceae</taxon>
        <taxon>Papilionoideae</taxon>
        <taxon>50 kb inversion clade</taxon>
        <taxon>NPAAA clade</taxon>
        <taxon>Hologalegina</taxon>
        <taxon>IRL clade</taxon>
        <taxon>Trifolieae</taxon>
        <taxon>Medicago</taxon>
    </lineage>
</organism>
<proteinExistence type="evidence at transcript level"/>
<dbReference type="AlphaFoldDB" id="B7FFK9"/>
<accession>B7FFK9</accession>
<evidence type="ECO:0000256" key="1">
    <source>
        <dbReference type="SAM" id="MobiDB-lite"/>
    </source>
</evidence>
<feature type="compositionally biased region" description="Gly residues" evidence="1">
    <location>
        <begin position="63"/>
        <end position="72"/>
    </location>
</feature>